<dbReference type="GO" id="GO:0005737">
    <property type="term" value="C:cytoplasm"/>
    <property type="evidence" value="ECO:0007669"/>
    <property type="project" value="UniProtKB-ARBA"/>
</dbReference>
<evidence type="ECO:0000256" key="1">
    <source>
        <dbReference type="ARBA" id="ARBA00025453"/>
    </source>
</evidence>
<protein>
    <recommendedName>
        <fullName evidence="3">S1 motif domain-containing protein</fullName>
    </recommendedName>
</protein>
<organism evidence="4">
    <name type="scientific">Erythrolobus madagascarensis</name>
    <dbReference type="NCBI Taxonomy" id="708628"/>
    <lineage>
        <taxon>Eukaryota</taxon>
        <taxon>Rhodophyta</taxon>
        <taxon>Bangiophyceae</taxon>
        <taxon>Porphyridiales</taxon>
        <taxon>Porphyridiaceae</taxon>
        <taxon>Erythrolobus</taxon>
    </lineage>
</organism>
<dbReference type="GO" id="GO:0003729">
    <property type="term" value="F:mRNA binding"/>
    <property type="evidence" value="ECO:0007669"/>
    <property type="project" value="TreeGrafter"/>
</dbReference>
<dbReference type="PROSITE" id="PS50126">
    <property type="entry name" value="S1"/>
    <property type="match status" value="2"/>
</dbReference>
<dbReference type="SMART" id="SM00316">
    <property type="entry name" value="S1"/>
    <property type="match status" value="2"/>
</dbReference>
<feature type="domain" description="S1 motif" evidence="3">
    <location>
        <begin position="185"/>
        <end position="254"/>
    </location>
</feature>
<evidence type="ECO:0000259" key="3">
    <source>
        <dbReference type="PROSITE" id="PS50126"/>
    </source>
</evidence>
<reference evidence="4" key="1">
    <citation type="submission" date="2021-01" db="EMBL/GenBank/DDBJ databases">
        <authorList>
            <person name="Corre E."/>
            <person name="Pelletier E."/>
            <person name="Niang G."/>
            <person name="Scheremetjew M."/>
            <person name="Finn R."/>
            <person name="Kale V."/>
            <person name="Holt S."/>
            <person name="Cochrane G."/>
            <person name="Meng A."/>
            <person name="Brown T."/>
            <person name="Cohen L."/>
        </authorList>
    </citation>
    <scope>NUCLEOTIDE SEQUENCE</scope>
    <source>
        <strain evidence="4">CCMP3276</strain>
    </source>
</reference>
<accession>A0A7S0XIV4</accession>
<dbReference type="InterPro" id="IPR003029">
    <property type="entry name" value="S1_domain"/>
</dbReference>
<sequence>MAFVGGFGGCGGRAGSVLIRRTGGKVLCAQRARCMVVPVVMMCEEAEGGAASEPEEVVAVDAKEEETKVPKKLKTKITLEELEPGMELEGLVRTVTNYGAFVDVGSSTDGLLHVSQMSSSFVQNVGDIVKVGDKLPVRIRAVDREKGNFALTLLTKEQEEAAGQSSGAGSASRISWADYEQPNEKQFVDGKVVSITQFGAFVDVGAPTDGMVHISALKDERVESVESVLSVGDAVKVRVTGIDRERNRIALSMIEWKESPPKQEGDQPQQQRRGRRQEEEIDVEGRASKEEIASFLEGQPELKTSFQLAWERAQAKTAA</sequence>
<proteinExistence type="predicted"/>
<name>A0A7S0XIV4_9RHOD</name>
<evidence type="ECO:0000256" key="2">
    <source>
        <dbReference type="SAM" id="MobiDB-lite"/>
    </source>
</evidence>
<evidence type="ECO:0000313" key="4">
    <source>
        <dbReference type="EMBL" id="CAD8725081.1"/>
    </source>
</evidence>
<dbReference type="EMBL" id="HBFE01001702">
    <property type="protein sequence ID" value="CAD8725081.1"/>
    <property type="molecule type" value="Transcribed_RNA"/>
</dbReference>
<feature type="domain" description="S1 motif" evidence="3">
    <location>
        <begin position="85"/>
        <end position="154"/>
    </location>
</feature>
<dbReference type="FunFam" id="2.40.50.140:FF:000051">
    <property type="entry name" value="RNA-binding transcriptional accessory protein"/>
    <property type="match status" value="2"/>
</dbReference>
<dbReference type="InterPro" id="IPR050437">
    <property type="entry name" value="Ribos_protein_bS1-like"/>
</dbReference>
<feature type="compositionally biased region" description="Basic and acidic residues" evidence="2">
    <location>
        <begin position="256"/>
        <end position="265"/>
    </location>
</feature>
<dbReference type="InterPro" id="IPR012340">
    <property type="entry name" value="NA-bd_OB-fold"/>
</dbReference>
<dbReference type="PANTHER" id="PTHR10724">
    <property type="entry name" value="30S RIBOSOMAL PROTEIN S1"/>
    <property type="match status" value="1"/>
</dbReference>
<dbReference type="Gene3D" id="2.40.50.140">
    <property type="entry name" value="Nucleic acid-binding proteins"/>
    <property type="match status" value="2"/>
</dbReference>
<dbReference type="SUPFAM" id="SSF50249">
    <property type="entry name" value="Nucleic acid-binding proteins"/>
    <property type="match status" value="2"/>
</dbReference>
<feature type="region of interest" description="Disordered" evidence="2">
    <location>
        <begin position="256"/>
        <end position="288"/>
    </location>
</feature>
<dbReference type="GO" id="GO:0006412">
    <property type="term" value="P:translation"/>
    <property type="evidence" value="ECO:0007669"/>
    <property type="project" value="TreeGrafter"/>
</dbReference>
<gene>
    <name evidence="4" type="ORF">EMAD1354_LOCUS1159</name>
</gene>
<dbReference type="AlphaFoldDB" id="A0A7S0XIV4"/>
<dbReference type="Pfam" id="PF00575">
    <property type="entry name" value="S1"/>
    <property type="match status" value="2"/>
</dbReference>
<dbReference type="GO" id="GO:0003735">
    <property type="term" value="F:structural constituent of ribosome"/>
    <property type="evidence" value="ECO:0007669"/>
    <property type="project" value="TreeGrafter"/>
</dbReference>
<comment type="function">
    <text evidence="1">Associates with the EF-Tu.GDP complex and induces the exchange of GDP to GTP. It remains bound to the aminoacyl-tRNA.EF-Tu.GTP complex up to the GTP hydrolysis stage on the ribosome.</text>
</comment>